<comment type="caution">
    <text evidence="3">The sequence shown here is derived from an EMBL/GenBank/DDBJ whole genome shotgun (WGS) entry which is preliminary data.</text>
</comment>
<proteinExistence type="inferred from homology"/>
<gene>
    <name evidence="3" type="ORF">Q2362_00620</name>
</gene>
<dbReference type="InterPro" id="IPR002678">
    <property type="entry name" value="DUF34/NIF3"/>
</dbReference>
<name>A0ABT8T505_9BACT</name>
<dbReference type="Pfam" id="PF01784">
    <property type="entry name" value="DUF34_NIF3"/>
    <property type="match status" value="1"/>
</dbReference>
<accession>A0ABT8T505</accession>
<evidence type="ECO:0000256" key="2">
    <source>
        <dbReference type="ARBA" id="ARBA00022723"/>
    </source>
</evidence>
<dbReference type="Proteomes" id="UP001171111">
    <property type="component" value="Unassembled WGS sequence"/>
</dbReference>
<reference evidence="3 4" key="1">
    <citation type="submission" date="2023-06" db="EMBL/GenBank/DDBJ databases">
        <title>Campylobacter magnum sp. nov., isolated from cecal contents of domestic pigs (Sus scrofa domesticus).</title>
        <authorList>
            <person name="Papic B."/>
            <person name="Gruntar I."/>
        </authorList>
    </citation>
    <scope>NUCLEOTIDE SEQUENCE [LARGE SCALE GENOMIC DNA]</scope>
    <source>
        <strain evidence="4">34484-21</strain>
    </source>
</reference>
<protein>
    <submittedName>
        <fullName evidence="3">Nif3-like dinuclear metal center hexameric protein</fullName>
    </submittedName>
</protein>
<dbReference type="PANTHER" id="PTHR13799:SF14">
    <property type="entry name" value="GTP CYCLOHYDROLASE 1 TYPE 2 HOMOLOG"/>
    <property type="match status" value="1"/>
</dbReference>
<dbReference type="EMBL" id="JAULJQ010000001">
    <property type="protein sequence ID" value="MDO2408601.1"/>
    <property type="molecule type" value="Genomic_DNA"/>
</dbReference>
<evidence type="ECO:0000313" key="4">
    <source>
        <dbReference type="Proteomes" id="UP001171111"/>
    </source>
</evidence>
<organism evidence="3 4">
    <name type="scientific">Campylobacter magnus</name>
    <dbReference type="NCBI Taxonomy" id="3026462"/>
    <lineage>
        <taxon>Bacteria</taxon>
        <taxon>Pseudomonadati</taxon>
        <taxon>Campylobacterota</taxon>
        <taxon>Epsilonproteobacteria</taxon>
        <taxon>Campylobacterales</taxon>
        <taxon>Campylobacteraceae</taxon>
        <taxon>Campylobacter</taxon>
    </lineage>
</organism>
<evidence type="ECO:0000256" key="1">
    <source>
        <dbReference type="ARBA" id="ARBA00006964"/>
    </source>
</evidence>
<dbReference type="RefSeq" id="WP_302243322.1">
    <property type="nucleotide sequence ID" value="NZ_JAULJQ010000001.1"/>
</dbReference>
<dbReference type="Gene3D" id="3.40.1390.30">
    <property type="entry name" value="NIF3 (NGG1p interacting factor 3)-like"/>
    <property type="match status" value="2"/>
</dbReference>
<dbReference type="InterPro" id="IPR036069">
    <property type="entry name" value="DUF34/NIF3_sf"/>
</dbReference>
<evidence type="ECO:0000313" key="3">
    <source>
        <dbReference type="EMBL" id="MDO2408601.1"/>
    </source>
</evidence>
<dbReference type="SUPFAM" id="SSF102705">
    <property type="entry name" value="NIF3 (NGG1p interacting factor 3)-like"/>
    <property type="match status" value="1"/>
</dbReference>
<comment type="similarity">
    <text evidence="1">Belongs to the GTP cyclohydrolase I type 2/NIF3 family.</text>
</comment>
<keyword evidence="4" id="KW-1185">Reference proteome</keyword>
<dbReference type="PANTHER" id="PTHR13799">
    <property type="entry name" value="NGG1 INTERACTING FACTOR 3"/>
    <property type="match status" value="1"/>
</dbReference>
<keyword evidence="2" id="KW-0479">Metal-binding</keyword>
<sequence length="238" mass="26892">MKTAEIYTILDEIAPFSDAEPWDNCGILVDNKDFDSITLTLDLDEKILESSENNTLFITHHPLIFKGLKALSSTKYPSSLVFELAKKNCSLIAMHTNYDKHALNDFVLSEVLGIKEYEKNGFICEFIWNSSFDELAKKVKNAFEIKHLRVVKSSENVEKVAFCTGSGADLIGSFKADCFLTGDLKYHTAFEARHDKLSLIDIEHYASEKYFAQSLEKALKKYGISAKIANSLNPFSYM</sequence>
<dbReference type="NCBIfam" id="TIGR00486">
    <property type="entry name" value="YbgI_SA1388"/>
    <property type="match status" value="1"/>
</dbReference>